<dbReference type="Proteomes" id="UP000559256">
    <property type="component" value="Unassembled WGS sequence"/>
</dbReference>
<protein>
    <recommendedName>
        <fullName evidence="4">F-box domain-containing protein</fullName>
    </recommendedName>
</protein>
<evidence type="ECO:0000256" key="1">
    <source>
        <dbReference type="SAM" id="SignalP"/>
    </source>
</evidence>
<evidence type="ECO:0000313" key="2">
    <source>
        <dbReference type="EMBL" id="KAF5364884.1"/>
    </source>
</evidence>
<name>A0A8H5LPQ3_9AGAR</name>
<accession>A0A8H5LPQ3</accession>
<gene>
    <name evidence="2" type="ORF">D9758_008109</name>
</gene>
<evidence type="ECO:0008006" key="4">
    <source>
        <dbReference type="Google" id="ProtNLM"/>
    </source>
</evidence>
<keyword evidence="1" id="KW-0732">Signal</keyword>
<feature type="signal peptide" evidence="1">
    <location>
        <begin position="1"/>
        <end position="16"/>
    </location>
</feature>
<proteinExistence type="predicted"/>
<dbReference type="OrthoDB" id="2447803at2759"/>
<organism evidence="2 3">
    <name type="scientific">Tetrapyrgos nigripes</name>
    <dbReference type="NCBI Taxonomy" id="182062"/>
    <lineage>
        <taxon>Eukaryota</taxon>
        <taxon>Fungi</taxon>
        <taxon>Dikarya</taxon>
        <taxon>Basidiomycota</taxon>
        <taxon>Agaricomycotina</taxon>
        <taxon>Agaricomycetes</taxon>
        <taxon>Agaricomycetidae</taxon>
        <taxon>Agaricales</taxon>
        <taxon>Marasmiineae</taxon>
        <taxon>Marasmiaceae</taxon>
        <taxon>Tetrapyrgos</taxon>
    </lineage>
</organism>
<evidence type="ECO:0000313" key="3">
    <source>
        <dbReference type="Proteomes" id="UP000559256"/>
    </source>
</evidence>
<keyword evidence="3" id="KW-1185">Reference proteome</keyword>
<dbReference type="AlphaFoldDB" id="A0A8H5LPQ3"/>
<comment type="caution">
    <text evidence="2">The sequence shown here is derived from an EMBL/GenBank/DDBJ whole genome shotgun (WGS) entry which is preliminary data.</text>
</comment>
<dbReference type="EMBL" id="JAACJM010000030">
    <property type="protein sequence ID" value="KAF5364884.1"/>
    <property type="molecule type" value="Genomic_DNA"/>
</dbReference>
<feature type="chain" id="PRO_5034517332" description="F-box domain-containing protein" evidence="1">
    <location>
        <begin position="17"/>
        <end position="223"/>
    </location>
</feature>
<reference evidence="2 3" key="1">
    <citation type="journal article" date="2020" name="ISME J.">
        <title>Uncovering the hidden diversity of litter-decomposition mechanisms in mushroom-forming fungi.</title>
        <authorList>
            <person name="Floudas D."/>
            <person name="Bentzer J."/>
            <person name="Ahren D."/>
            <person name="Johansson T."/>
            <person name="Persson P."/>
            <person name="Tunlid A."/>
        </authorList>
    </citation>
    <scope>NUCLEOTIDE SEQUENCE [LARGE SCALE GENOMIC DNA]</scope>
    <source>
        <strain evidence="2 3">CBS 291.85</strain>
    </source>
</reference>
<sequence length="223" mass="26281">MFTTMHALFSIPELLCIIFQMLKKEDQRQCIVVCKIWSEVSLDLLWADVRDVKRLLNILAPVKMKYGEDIKYIFDSPPDHIQWTRFQTKYSHRIRSLRHYEDQKIPSLMDILTSFHASYSSPILPNLRKLHWYWFSVDPTLQMATTFIHRDIQCYHTDIGWQYHSPKEVHAHVAAIPDCMPALTALFLDGNPFPEYTETIVRILRALPYLTQLELPAYSANIQ</sequence>